<protein>
    <submittedName>
        <fullName evidence="1">Uncharacterized protein</fullName>
    </submittedName>
</protein>
<organism evidence="1">
    <name type="scientific">Oryza brachyantha</name>
    <name type="common">malo sina</name>
    <dbReference type="NCBI Taxonomy" id="4533"/>
    <lineage>
        <taxon>Eukaryota</taxon>
        <taxon>Viridiplantae</taxon>
        <taxon>Streptophyta</taxon>
        <taxon>Embryophyta</taxon>
        <taxon>Tracheophyta</taxon>
        <taxon>Spermatophyta</taxon>
        <taxon>Magnoliopsida</taxon>
        <taxon>Liliopsida</taxon>
        <taxon>Poales</taxon>
        <taxon>Poaceae</taxon>
        <taxon>BOP clade</taxon>
        <taxon>Oryzoideae</taxon>
        <taxon>Oryzeae</taxon>
        <taxon>Oryzinae</taxon>
        <taxon>Oryza</taxon>
    </lineage>
</organism>
<evidence type="ECO:0000313" key="1">
    <source>
        <dbReference type="EnsemblPlants" id="OB12G19230.1"/>
    </source>
</evidence>
<dbReference type="Proteomes" id="UP000006038">
    <property type="component" value="Chromosome 12"/>
</dbReference>
<reference evidence="1" key="2">
    <citation type="submission" date="2013-04" db="UniProtKB">
        <authorList>
            <consortium name="EnsemblPlants"/>
        </authorList>
    </citation>
    <scope>IDENTIFICATION</scope>
</reference>
<sequence>MTRTAAARSSQRQVSTDTGCGIRSDTKEIGFWALRRGWKAFSFSHMISRYSFSFLIKGITPFF</sequence>
<accession>J3ND65</accession>
<dbReference type="EnsemblPlants" id="OB12G19230.1">
    <property type="protein sequence ID" value="OB12G19230.1"/>
    <property type="gene ID" value="OB12G19230"/>
</dbReference>
<reference evidence="1" key="1">
    <citation type="journal article" date="2013" name="Nat. Commun.">
        <title>Whole-genome sequencing of Oryza brachyantha reveals mechanisms underlying Oryza genome evolution.</title>
        <authorList>
            <person name="Chen J."/>
            <person name="Huang Q."/>
            <person name="Gao D."/>
            <person name="Wang J."/>
            <person name="Lang Y."/>
            <person name="Liu T."/>
            <person name="Li B."/>
            <person name="Bai Z."/>
            <person name="Luis Goicoechea J."/>
            <person name="Liang C."/>
            <person name="Chen C."/>
            <person name="Zhang W."/>
            <person name="Sun S."/>
            <person name="Liao Y."/>
            <person name="Zhang X."/>
            <person name="Yang L."/>
            <person name="Song C."/>
            <person name="Wang M."/>
            <person name="Shi J."/>
            <person name="Liu G."/>
            <person name="Liu J."/>
            <person name="Zhou H."/>
            <person name="Zhou W."/>
            <person name="Yu Q."/>
            <person name="An N."/>
            <person name="Chen Y."/>
            <person name="Cai Q."/>
            <person name="Wang B."/>
            <person name="Liu B."/>
            <person name="Min J."/>
            <person name="Huang Y."/>
            <person name="Wu H."/>
            <person name="Li Z."/>
            <person name="Zhang Y."/>
            <person name="Yin Y."/>
            <person name="Song W."/>
            <person name="Jiang J."/>
            <person name="Jackson S.A."/>
            <person name="Wing R.A."/>
            <person name="Wang J."/>
            <person name="Chen M."/>
        </authorList>
    </citation>
    <scope>NUCLEOTIDE SEQUENCE [LARGE SCALE GENOMIC DNA]</scope>
    <source>
        <strain evidence="1">cv. IRGC 101232</strain>
    </source>
</reference>
<evidence type="ECO:0000313" key="2">
    <source>
        <dbReference type="Proteomes" id="UP000006038"/>
    </source>
</evidence>
<keyword evidence="2" id="KW-1185">Reference proteome</keyword>
<dbReference type="HOGENOM" id="CLU_2889394_0_0_1"/>
<dbReference type="Gramene" id="OB12G19230.1">
    <property type="protein sequence ID" value="OB12G19230.1"/>
    <property type="gene ID" value="OB12G19230"/>
</dbReference>
<proteinExistence type="predicted"/>
<name>J3ND65_ORYBR</name>
<dbReference type="AlphaFoldDB" id="J3ND65"/>